<sequence>MPQEPLSDEELQEIRALHTLFEELDLDVVYSVYVGCNRDRHEATKELGELVQQPQKLEMYVANLVQRMRPPGGPCPSMGDEEGGLPSSRPTLPSSYGAGIDGRDVLPAMQVWTRLGVTCLYMSGIAAGSTCWCEELWTAGM</sequence>
<reference evidence="2" key="1">
    <citation type="submission" date="2017-08" db="EMBL/GenBank/DDBJ databases">
        <authorList>
            <person name="Polle J.E."/>
            <person name="Barry K."/>
            <person name="Cushman J."/>
            <person name="Schmutz J."/>
            <person name="Tran D."/>
            <person name="Hathwaick L.T."/>
            <person name="Yim W.C."/>
            <person name="Jenkins J."/>
            <person name="Mckie-Krisberg Z.M."/>
            <person name="Prochnik S."/>
            <person name="Lindquist E."/>
            <person name="Dockter R.B."/>
            <person name="Adam C."/>
            <person name="Molina H."/>
            <person name="Bunkerborg J."/>
            <person name="Jin E."/>
            <person name="Buchheim M."/>
            <person name="Magnuson J."/>
        </authorList>
    </citation>
    <scope>NUCLEOTIDE SEQUENCE</scope>
    <source>
        <strain evidence="2">CCAP 19/18</strain>
    </source>
</reference>
<keyword evidence="3" id="KW-1185">Reference proteome</keyword>
<name>A0ABQ7H868_DUNSA</name>
<feature type="region of interest" description="Disordered" evidence="1">
    <location>
        <begin position="71"/>
        <end position="96"/>
    </location>
</feature>
<dbReference type="Proteomes" id="UP000815325">
    <property type="component" value="Unassembled WGS sequence"/>
</dbReference>
<evidence type="ECO:0000313" key="3">
    <source>
        <dbReference type="Proteomes" id="UP000815325"/>
    </source>
</evidence>
<evidence type="ECO:0000313" key="2">
    <source>
        <dbReference type="EMBL" id="KAF5843049.1"/>
    </source>
</evidence>
<protein>
    <submittedName>
        <fullName evidence="2">Uncharacterized protein</fullName>
    </submittedName>
</protein>
<gene>
    <name evidence="2" type="ORF">DUNSADRAFT_2662</name>
</gene>
<dbReference type="EMBL" id="MU069449">
    <property type="protein sequence ID" value="KAF5843049.1"/>
    <property type="molecule type" value="Genomic_DNA"/>
</dbReference>
<proteinExistence type="predicted"/>
<accession>A0ABQ7H868</accession>
<organism evidence="2 3">
    <name type="scientific">Dunaliella salina</name>
    <name type="common">Green alga</name>
    <name type="synonym">Protococcus salinus</name>
    <dbReference type="NCBI Taxonomy" id="3046"/>
    <lineage>
        <taxon>Eukaryota</taxon>
        <taxon>Viridiplantae</taxon>
        <taxon>Chlorophyta</taxon>
        <taxon>core chlorophytes</taxon>
        <taxon>Chlorophyceae</taxon>
        <taxon>CS clade</taxon>
        <taxon>Chlamydomonadales</taxon>
        <taxon>Dunaliellaceae</taxon>
        <taxon>Dunaliella</taxon>
    </lineage>
</organism>
<comment type="caution">
    <text evidence="2">The sequence shown here is derived from an EMBL/GenBank/DDBJ whole genome shotgun (WGS) entry which is preliminary data.</text>
</comment>
<evidence type="ECO:0000256" key="1">
    <source>
        <dbReference type="SAM" id="MobiDB-lite"/>
    </source>
</evidence>